<evidence type="ECO:0000313" key="2">
    <source>
        <dbReference type="Proteomes" id="UP000093000"/>
    </source>
</evidence>
<reference evidence="1 2" key="1">
    <citation type="submission" date="2016-03" db="EMBL/GenBank/DDBJ databases">
        <title>Choanephora cucurbitarum.</title>
        <authorList>
            <person name="Min B."/>
            <person name="Park H."/>
            <person name="Park J.-H."/>
            <person name="Shin H.-D."/>
            <person name="Choi I.-G."/>
        </authorList>
    </citation>
    <scope>NUCLEOTIDE SEQUENCE [LARGE SCALE GENOMIC DNA]</scope>
    <source>
        <strain evidence="1 2">KUS-F28377</strain>
    </source>
</reference>
<keyword evidence="2" id="KW-1185">Reference proteome</keyword>
<gene>
    <name evidence="1" type="ORF">A0J61_11649</name>
</gene>
<comment type="caution">
    <text evidence="1">The sequence shown here is derived from an EMBL/GenBank/DDBJ whole genome shotgun (WGS) entry which is preliminary data.</text>
</comment>
<protein>
    <submittedName>
        <fullName evidence="1">Uncharacterized protein</fullName>
    </submittedName>
</protein>
<dbReference type="InParanoid" id="A0A1C7MTZ6"/>
<evidence type="ECO:0000313" key="1">
    <source>
        <dbReference type="EMBL" id="OBZ80302.1"/>
    </source>
</evidence>
<dbReference type="EMBL" id="LUGH01002296">
    <property type="protein sequence ID" value="OBZ80302.1"/>
    <property type="molecule type" value="Genomic_DNA"/>
</dbReference>
<name>A0A1C7MTZ6_9FUNG</name>
<organism evidence="1 2">
    <name type="scientific">Choanephora cucurbitarum</name>
    <dbReference type="NCBI Taxonomy" id="101091"/>
    <lineage>
        <taxon>Eukaryota</taxon>
        <taxon>Fungi</taxon>
        <taxon>Fungi incertae sedis</taxon>
        <taxon>Mucoromycota</taxon>
        <taxon>Mucoromycotina</taxon>
        <taxon>Mucoromycetes</taxon>
        <taxon>Mucorales</taxon>
        <taxon>Mucorineae</taxon>
        <taxon>Choanephoraceae</taxon>
        <taxon>Choanephoroideae</taxon>
        <taxon>Choanephora</taxon>
    </lineage>
</organism>
<sequence length="183" mass="20697">MHIRVKVFVASVVLPREKYKEKELKEILKKISAKKDECAINITSQNAHIINNIGVQNNVCNKKRKHNHVDDGVSQSNYVESINNDTASNNSCTSSTTNGTGSAKTDIWVKWCKFLDASKNNRCHKYSLPKHRIIRGGAGISSKPSLDERLYKKHMKKHERQEFVLPQSCQAYVNAVVEAVSFI</sequence>
<dbReference type="Proteomes" id="UP000093000">
    <property type="component" value="Unassembled WGS sequence"/>
</dbReference>
<proteinExistence type="predicted"/>
<dbReference type="AlphaFoldDB" id="A0A1C7MTZ6"/>
<accession>A0A1C7MTZ6</accession>